<organism evidence="1 2">
    <name type="scientific">Oryza meyeriana var. granulata</name>
    <dbReference type="NCBI Taxonomy" id="110450"/>
    <lineage>
        <taxon>Eukaryota</taxon>
        <taxon>Viridiplantae</taxon>
        <taxon>Streptophyta</taxon>
        <taxon>Embryophyta</taxon>
        <taxon>Tracheophyta</taxon>
        <taxon>Spermatophyta</taxon>
        <taxon>Magnoliopsida</taxon>
        <taxon>Liliopsida</taxon>
        <taxon>Poales</taxon>
        <taxon>Poaceae</taxon>
        <taxon>BOP clade</taxon>
        <taxon>Oryzoideae</taxon>
        <taxon>Oryzeae</taxon>
        <taxon>Oryzinae</taxon>
        <taxon>Oryza</taxon>
        <taxon>Oryza meyeriana</taxon>
    </lineage>
</organism>
<evidence type="ECO:0000313" key="2">
    <source>
        <dbReference type="Proteomes" id="UP000479710"/>
    </source>
</evidence>
<reference evidence="1 2" key="1">
    <citation type="submission" date="2019-11" db="EMBL/GenBank/DDBJ databases">
        <title>Whole genome sequence of Oryza granulata.</title>
        <authorList>
            <person name="Li W."/>
        </authorList>
    </citation>
    <scope>NUCLEOTIDE SEQUENCE [LARGE SCALE GENOMIC DNA]</scope>
    <source>
        <strain evidence="2">cv. Menghai</strain>
        <tissue evidence="1">Leaf</tissue>
    </source>
</reference>
<gene>
    <name evidence="1" type="ORF">E2562_022353</name>
</gene>
<keyword evidence="2" id="KW-1185">Reference proteome</keyword>
<sequence length="106" mass="11820">MGTHQRRLDLSEATRGLPVRKETYFGGGTTGLFVGGGKGYLLLSPSEEMWFYSIDLQTMEVEREHQGNMHGGAAFLYELPWPPVFNACIEHSGKKNSKLSHCCSIQ</sequence>
<name>A0A6G1DM30_9ORYZ</name>
<dbReference type="EMBL" id="SPHZ02000006">
    <property type="protein sequence ID" value="KAF0913461.1"/>
    <property type="molecule type" value="Genomic_DNA"/>
</dbReference>
<dbReference type="Proteomes" id="UP000479710">
    <property type="component" value="Unassembled WGS sequence"/>
</dbReference>
<dbReference type="AlphaFoldDB" id="A0A6G1DM30"/>
<evidence type="ECO:0000313" key="1">
    <source>
        <dbReference type="EMBL" id="KAF0913461.1"/>
    </source>
</evidence>
<proteinExistence type="predicted"/>
<protein>
    <submittedName>
        <fullName evidence="1">Uncharacterized protein</fullName>
    </submittedName>
</protein>
<comment type="caution">
    <text evidence="1">The sequence shown here is derived from an EMBL/GenBank/DDBJ whole genome shotgun (WGS) entry which is preliminary data.</text>
</comment>
<accession>A0A6G1DM30</accession>
<dbReference type="OrthoDB" id="690146at2759"/>